<dbReference type="SUPFAM" id="SSF48208">
    <property type="entry name" value="Six-hairpin glycosidases"/>
    <property type="match status" value="1"/>
</dbReference>
<evidence type="ECO:0000313" key="3">
    <source>
        <dbReference type="EMBL" id="MDM8562402.1"/>
    </source>
</evidence>
<dbReference type="InterPro" id="IPR012341">
    <property type="entry name" value="6hp_glycosidase-like_sf"/>
</dbReference>
<evidence type="ECO:0000259" key="1">
    <source>
        <dbReference type="Pfam" id="PF03190"/>
    </source>
</evidence>
<gene>
    <name evidence="3" type="ORF">QUF54_03520</name>
</gene>
<dbReference type="Gene3D" id="3.40.30.10">
    <property type="entry name" value="Glutaredoxin"/>
    <property type="match status" value="1"/>
</dbReference>
<dbReference type="InterPro" id="IPR024705">
    <property type="entry name" value="Ssp411"/>
</dbReference>
<dbReference type="Gene3D" id="1.50.10.10">
    <property type="match status" value="2"/>
</dbReference>
<sequence length="806" mass="90648">MQRIPIHFYRTTHFFISLIGVLLLTISTAQSDENLPGTTPYSKALRDSLKAALIAKGTNYQPRTEHLLASGQPKFTNRLILENSPYLLQHAHNPVNWFAWGNEAFEKARQENKPIFLSIGYSTCHWCHVMEQESFDNTDIARLMNEHFICIKVDREQRPEVDEVYMTAVVMTRGQGGWPMSSFLTADGKPFFGGTYFPPDTFTQLLKNVAQVWEENRPKLIAQANQIAELVNQVTAASGEARQLGKTAIQEAVSNILAMHDSLLGGFGNAPKFPQEAWLLLLLKAVHHDEALAAALNSLNKMAEGGLYDQIGGGFHRYSTDAHWLTPHFEKMLYNQAHIARAYLMAYQLTGDILYATVARQTLDYVLREMTALQGGFYSATDADSEGEEGLFFVWTPAQIRAALNETEAEFALNLYGVTAQGNFEGKNILHLPISLEKYANEKALSLPQLIEKLDIIREKLRRVREKREPPLRDDKIITAWNGMMITTLALAADILEERRYLEAAQRAATFIGSKLTKGQGELWRVYVHKKVSISAHQEDYAYFAEALLTLYDVSNDKGWLNKAQEIADAMLHHFWDKTQGGFFMSRESDTPLIARPKSPNDGAIPSGNSVAVRVLAMLAARTGIERYRDKANATLNAFSSVITKQPSNYAYMLLAADELLHGEMGLQQYGARGAVKATAKRTHHGQTVTIEVEIQDGWHINAHKPLQKNLIPTVVSLDKTQWRFEQVSYPKPEQLRLSFQQATLALYQGTIHLRGQLIPPPNLPQKKGESSLTDKINLVPIRLTFQACNDKMCLPPEELVFTINH</sequence>
<dbReference type="SUPFAM" id="SSF52833">
    <property type="entry name" value="Thioredoxin-like"/>
    <property type="match status" value="1"/>
</dbReference>
<protein>
    <submittedName>
        <fullName evidence="3">DUF255 domain-containing protein</fullName>
    </submittedName>
</protein>
<dbReference type="Pfam" id="PF11412">
    <property type="entry name" value="DsbD_N"/>
    <property type="match status" value="1"/>
</dbReference>
<dbReference type="EMBL" id="JAUCGM010000140">
    <property type="protein sequence ID" value="MDM8562402.1"/>
    <property type="molecule type" value="Genomic_DNA"/>
</dbReference>
<organism evidence="3 4">
    <name type="scientific">Candidatus Marithioploca araucensis</name>
    <dbReference type="NCBI Taxonomy" id="70273"/>
    <lineage>
        <taxon>Bacteria</taxon>
        <taxon>Pseudomonadati</taxon>
        <taxon>Pseudomonadota</taxon>
        <taxon>Gammaproteobacteria</taxon>
        <taxon>Thiotrichales</taxon>
        <taxon>Thiotrichaceae</taxon>
        <taxon>Candidatus Marithioploca</taxon>
    </lineage>
</organism>
<keyword evidence="4" id="KW-1185">Reference proteome</keyword>
<name>A0ABT7VRU6_9GAMM</name>
<dbReference type="PIRSF" id="PIRSF006402">
    <property type="entry name" value="UCP006402_thioredoxin"/>
    <property type="match status" value="1"/>
</dbReference>
<dbReference type="InterPro" id="IPR036929">
    <property type="entry name" value="DsbDN_sf"/>
</dbReference>
<dbReference type="InterPro" id="IPR004879">
    <property type="entry name" value="Ssp411-like_TRX"/>
</dbReference>
<dbReference type="InterPro" id="IPR008928">
    <property type="entry name" value="6-hairpin_glycosidase_sf"/>
</dbReference>
<proteinExistence type="predicted"/>
<reference evidence="3" key="1">
    <citation type="submission" date="2023-06" db="EMBL/GenBank/DDBJ databases">
        <title>Uncultivated large filamentous bacteria from sulfidic sediments reveal new species and different genomic features in energy metabolism and defense.</title>
        <authorList>
            <person name="Fonseca A."/>
        </authorList>
    </citation>
    <scope>NUCLEOTIDE SEQUENCE</scope>
    <source>
        <strain evidence="3">HSG4</strain>
    </source>
</reference>
<feature type="domain" description="Spermatogenesis-associated protein 20-like TRX" evidence="1">
    <location>
        <begin position="76"/>
        <end position="230"/>
    </location>
</feature>
<comment type="caution">
    <text evidence="3">The sequence shown here is derived from an EMBL/GenBank/DDBJ whole genome shotgun (WGS) entry which is preliminary data.</text>
</comment>
<dbReference type="InterPro" id="IPR028250">
    <property type="entry name" value="DsbDN"/>
</dbReference>
<evidence type="ECO:0000313" key="4">
    <source>
        <dbReference type="Proteomes" id="UP001171945"/>
    </source>
</evidence>
<dbReference type="PANTHER" id="PTHR42899:SF1">
    <property type="entry name" value="SPERMATOGENESIS-ASSOCIATED PROTEIN 20"/>
    <property type="match status" value="1"/>
</dbReference>
<dbReference type="InterPro" id="IPR036249">
    <property type="entry name" value="Thioredoxin-like_sf"/>
</dbReference>
<feature type="domain" description="Thiol:disulfide interchange protein DsbD N-terminal" evidence="2">
    <location>
        <begin position="679"/>
        <end position="803"/>
    </location>
</feature>
<dbReference type="Proteomes" id="UP001171945">
    <property type="component" value="Unassembled WGS sequence"/>
</dbReference>
<dbReference type="CDD" id="cd02955">
    <property type="entry name" value="SSP411"/>
    <property type="match status" value="1"/>
</dbReference>
<dbReference type="Gene3D" id="2.60.40.1250">
    <property type="entry name" value="Thiol:disulfide interchange protein DsbD, N-terminal domain"/>
    <property type="match status" value="1"/>
</dbReference>
<accession>A0ABT7VRU6</accession>
<evidence type="ECO:0000259" key="2">
    <source>
        <dbReference type="Pfam" id="PF11412"/>
    </source>
</evidence>
<dbReference type="PANTHER" id="PTHR42899">
    <property type="entry name" value="SPERMATOGENESIS-ASSOCIATED PROTEIN 20"/>
    <property type="match status" value="1"/>
</dbReference>
<dbReference type="Pfam" id="PF03190">
    <property type="entry name" value="Thioredox_DsbH"/>
    <property type="match status" value="1"/>
</dbReference>